<dbReference type="InterPro" id="IPR036390">
    <property type="entry name" value="WH_DNA-bd_sf"/>
</dbReference>
<proteinExistence type="inferred from homology"/>
<dbReference type="RefSeq" id="WP_188857322.1">
    <property type="nucleotide sequence ID" value="NZ_BMLT01000001.1"/>
</dbReference>
<keyword evidence="2" id="KW-0805">Transcription regulation</keyword>
<evidence type="ECO:0000256" key="3">
    <source>
        <dbReference type="ARBA" id="ARBA00023125"/>
    </source>
</evidence>
<comment type="caution">
    <text evidence="6">The sequence shown here is derived from an EMBL/GenBank/DDBJ whole genome shotgun (WGS) entry which is preliminary data.</text>
</comment>
<dbReference type="SUPFAM" id="SSF53850">
    <property type="entry name" value="Periplasmic binding protein-like II"/>
    <property type="match status" value="1"/>
</dbReference>
<dbReference type="PANTHER" id="PTHR30537">
    <property type="entry name" value="HTH-TYPE TRANSCRIPTIONAL REGULATOR"/>
    <property type="match status" value="1"/>
</dbReference>
<comment type="similarity">
    <text evidence="1">Belongs to the LysR transcriptional regulatory family.</text>
</comment>
<evidence type="ECO:0000256" key="4">
    <source>
        <dbReference type="ARBA" id="ARBA00023163"/>
    </source>
</evidence>
<dbReference type="PROSITE" id="PS50931">
    <property type="entry name" value="HTH_LYSR"/>
    <property type="match status" value="1"/>
</dbReference>
<dbReference type="AlphaFoldDB" id="A0A917Z8D2"/>
<dbReference type="GO" id="GO:0003700">
    <property type="term" value="F:DNA-binding transcription factor activity"/>
    <property type="evidence" value="ECO:0007669"/>
    <property type="project" value="InterPro"/>
</dbReference>
<keyword evidence="3" id="KW-0238">DNA-binding</keyword>
<dbReference type="Pfam" id="PF00126">
    <property type="entry name" value="HTH_1"/>
    <property type="match status" value="1"/>
</dbReference>
<evidence type="ECO:0000313" key="7">
    <source>
        <dbReference type="Proteomes" id="UP000599578"/>
    </source>
</evidence>
<dbReference type="GO" id="GO:0043565">
    <property type="term" value="F:sequence-specific DNA binding"/>
    <property type="evidence" value="ECO:0007669"/>
    <property type="project" value="TreeGrafter"/>
</dbReference>
<keyword evidence="7" id="KW-1185">Reference proteome</keyword>
<dbReference type="InterPro" id="IPR058163">
    <property type="entry name" value="LysR-type_TF_proteobact-type"/>
</dbReference>
<protein>
    <submittedName>
        <fullName evidence="6">Transcriptional regulator</fullName>
    </submittedName>
</protein>
<dbReference type="InterPro" id="IPR005119">
    <property type="entry name" value="LysR_subst-bd"/>
</dbReference>
<dbReference type="Proteomes" id="UP000599578">
    <property type="component" value="Unassembled WGS sequence"/>
</dbReference>
<evidence type="ECO:0000256" key="2">
    <source>
        <dbReference type="ARBA" id="ARBA00023015"/>
    </source>
</evidence>
<keyword evidence="4" id="KW-0804">Transcription</keyword>
<sequence length="304" mass="34033">MNLDDLRYFVRVVEANSFTAAAERLGTQKSTLSRRISQLEDALGIRLLQRTTRKLHLTPDGEELYERCRPLIEDLEDARHNLSAAQPEPQGRLRITLPPELALALLDDVMASFLEQYPRIQLEVELTSRVIDLVEDGIDLAIRVGPLEDSSLIARPVASVVRGLYASPAYLAASAPLMTPADLPNHRFLGLLLRNDPLRFEGWDGSDAMMAGTPLRTNSLTFMRYMASRGFGIARLPRFYAQPLVDSGKLQAVLTGYPVPSIRINALYPSRRHLSLRTRLFLDHLFAALQRHPWTDSGLISLPG</sequence>
<feature type="domain" description="HTH lysR-type" evidence="5">
    <location>
        <begin position="1"/>
        <end position="58"/>
    </location>
</feature>
<dbReference type="InterPro" id="IPR000847">
    <property type="entry name" value="LysR_HTH_N"/>
</dbReference>
<dbReference type="Gene3D" id="3.40.190.290">
    <property type="match status" value="1"/>
</dbReference>
<gene>
    <name evidence="6" type="ORF">GCM10011348_01170</name>
</gene>
<evidence type="ECO:0000313" key="6">
    <source>
        <dbReference type="EMBL" id="GGO75716.1"/>
    </source>
</evidence>
<dbReference type="Gene3D" id="1.10.10.10">
    <property type="entry name" value="Winged helix-like DNA-binding domain superfamily/Winged helix DNA-binding domain"/>
    <property type="match status" value="1"/>
</dbReference>
<dbReference type="PRINTS" id="PR00039">
    <property type="entry name" value="HTHLYSR"/>
</dbReference>
<dbReference type="CDD" id="cd08422">
    <property type="entry name" value="PBP2_CrgA_like"/>
    <property type="match status" value="1"/>
</dbReference>
<dbReference type="Pfam" id="PF03466">
    <property type="entry name" value="LysR_substrate"/>
    <property type="match status" value="1"/>
</dbReference>
<accession>A0A917Z8D2</accession>
<evidence type="ECO:0000259" key="5">
    <source>
        <dbReference type="PROSITE" id="PS50931"/>
    </source>
</evidence>
<dbReference type="InterPro" id="IPR036388">
    <property type="entry name" value="WH-like_DNA-bd_sf"/>
</dbReference>
<dbReference type="PANTHER" id="PTHR30537:SF68">
    <property type="entry name" value="TRANSCRIPTIONAL REGULATOR-RELATED"/>
    <property type="match status" value="1"/>
</dbReference>
<dbReference type="GO" id="GO:0006351">
    <property type="term" value="P:DNA-templated transcription"/>
    <property type="evidence" value="ECO:0007669"/>
    <property type="project" value="TreeGrafter"/>
</dbReference>
<evidence type="ECO:0000256" key="1">
    <source>
        <dbReference type="ARBA" id="ARBA00009437"/>
    </source>
</evidence>
<organism evidence="6 7">
    <name type="scientific">Marinobacterium nitratireducens</name>
    <dbReference type="NCBI Taxonomy" id="518897"/>
    <lineage>
        <taxon>Bacteria</taxon>
        <taxon>Pseudomonadati</taxon>
        <taxon>Pseudomonadota</taxon>
        <taxon>Gammaproteobacteria</taxon>
        <taxon>Oceanospirillales</taxon>
        <taxon>Oceanospirillaceae</taxon>
        <taxon>Marinobacterium</taxon>
    </lineage>
</organism>
<name>A0A917Z8D2_9GAMM</name>
<reference evidence="6 7" key="1">
    <citation type="journal article" date="2014" name="Int. J. Syst. Evol. Microbiol.">
        <title>Complete genome sequence of Corynebacterium casei LMG S-19264T (=DSM 44701T), isolated from a smear-ripened cheese.</title>
        <authorList>
            <consortium name="US DOE Joint Genome Institute (JGI-PGF)"/>
            <person name="Walter F."/>
            <person name="Albersmeier A."/>
            <person name="Kalinowski J."/>
            <person name="Ruckert C."/>
        </authorList>
    </citation>
    <scope>NUCLEOTIDE SEQUENCE [LARGE SCALE GENOMIC DNA]</scope>
    <source>
        <strain evidence="6 7">CGMCC 1.7286</strain>
    </source>
</reference>
<dbReference type="SUPFAM" id="SSF46785">
    <property type="entry name" value="Winged helix' DNA-binding domain"/>
    <property type="match status" value="1"/>
</dbReference>
<dbReference type="FunFam" id="1.10.10.10:FF:000001">
    <property type="entry name" value="LysR family transcriptional regulator"/>
    <property type="match status" value="1"/>
</dbReference>
<dbReference type="EMBL" id="BMLT01000001">
    <property type="protein sequence ID" value="GGO75716.1"/>
    <property type="molecule type" value="Genomic_DNA"/>
</dbReference>